<gene>
    <name evidence="1" type="ORF">GSOID_T00019384001</name>
</gene>
<organism evidence="1">
    <name type="scientific">Oikopleura dioica</name>
    <name type="common">Tunicate</name>
    <dbReference type="NCBI Taxonomy" id="34765"/>
    <lineage>
        <taxon>Eukaryota</taxon>
        <taxon>Metazoa</taxon>
        <taxon>Chordata</taxon>
        <taxon>Tunicata</taxon>
        <taxon>Appendicularia</taxon>
        <taxon>Copelata</taxon>
        <taxon>Oikopleuridae</taxon>
        <taxon>Oikopleura</taxon>
    </lineage>
</organism>
<name>E4YTR8_OIKDI</name>
<feature type="non-terminal residue" evidence="1">
    <location>
        <position position="47"/>
    </location>
</feature>
<accession>E4YTR8</accession>
<sequence>MRTAVPSSEMGFADLDRSCLLFRFFSLRKQRETETEGCISAIQKDGT</sequence>
<proteinExistence type="predicted"/>
<reference evidence="1" key="1">
    <citation type="journal article" date="2010" name="Science">
        <title>Plasticity of animal genome architecture unmasked by rapid evolution of a pelagic tunicate.</title>
        <authorList>
            <person name="Denoeud F."/>
            <person name="Henriet S."/>
            <person name="Mungpakdee S."/>
            <person name="Aury J.M."/>
            <person name="Da Silva C."/>
            <person name="Brinkmann H."/>
            <person name="Mikhaleva J."/>
            <person name="Olsen L.C."/>
            <person name="Jubin C."/>
            <person name="Canestro C."/>
            <person name="Bouquet J.M."/>
            <person name="Danks G."/>
            <person name="Poulain J."/>
            <person name="Campsteijn C."/>
            <person name="Adamski M."/>
            <person name="Cross I."/>
            <person name="Yadetie F."/>
            <person name="Muffato M."/>
            <person name="Louis A."/>
            <person name="Butcher S."/>
            <person name="Tsagkogeorga G."/>
            <person name="Konrad A."/>
            <person name="Singh S."/>
            <person name="Jensen M.F."/>
            <person name="Cong E.H."/>
            <person name="Eikeseth-Otteraa H."/>
            <person name="Noel B."/>
            <person name="Anthouard V."/>
            <person name="Porcel B.M."/>
            <person name="Kachouri-Lafond R."/>
            <person name="Nishino A."/>
            <person name="Ugolini M."/>
            <person name="Chourrout P."/>
            <person name="Nishida H."/>
            <person name="Aasland R."/>
            <person name="Huzurbazar S."/>
            <person name="Westhof E."/>
            <person name="Delsuc F."/>
            <person name="Lehrach H."/>
            <person name="Reinhardt R."/>
            <person name="Weissenbach J."/>
            <person name="Roy S.W."/>
            <person name="Artiguenave F."/>
            <person name="Postlethwait J.H."/>
            <person name="Manak J.R."/>
            <person name="Thompson E.M."/>
            <person name="Jaillon O."/>
            <person name="Du Pasquier L."/>
            <person name="Boudinot P."/>
            <person name="Liberles D.A."/>
            <person name="Volff J.N."/>
            <person name="Philippe H."/>
            <person name="Lenhard B."/>
            <person name="Roest Crollius H."/>
            <person name="Wincker P."/>
            <person name="Chourrout D."/>
        </authorList>
    </citation>
    <scope>NUCLEOTIDE SEQUENCE [LARGE SCALE GENOMIC DNA]</scope>
</reference>
<evidence type="ECO:0000313" key="1">
    <source>
        <dbReference type="EMBL" id="CBY38857.1"/>
    </source>
</evidence>
<dbReference type="AlphaFoldDB" id="E4YTR8"/>
<dbReference type="EMBL" id="FN655344">
    <property type="protein sequence ID" value="CBY38857.1"/>
    <property type="molecule type" value="Genomic_DNA"/>
</dbReference>
<dbReference type="Proteomes" id="UP000011014">
    <property type="component" value="Unassembled WGS sequence"/>
</dbReference>
<protein>
    <submittedName>
        <fullName evidence="1">Uncharacterized protein</fullName>
    </submittedName>
</protein>